<comment type="similarity">
    <text evidence="1">Belongs to the P-Pant transferase superfamily. Gsp/Sfp/HetI/AcpT family.</text>
</comment>
<keyword evidence="2" id="KW-0808">Transferase</keyword>
<protein>
    <recommendedName>
        <fullName evidence="3">4'-phosphopantetheinyl transferase domain-containing protein</fullName>
    </recommendedName>
</protein>
<name>A0A2S0PA63_9NEIS</name>
<dbReference type="EMBL" id="CP028519">
    <property type="protein sequence ID" value="AVY94246.1"/>
    <property type="molecule type" value="Genomic_DNA"/>
</dbReference>
<dbReference type="AlphaFoldDB" id="A0A2S0PA63"/>
<dbReference type="KEGG" id="maer:DAI18_09475"/>
<dbReference type="GO" id="GO:0005829">
    <property type="term" value="C:cytosol"/>
    <property type="evidence" value="ECO:0007669"/>
    <property type="project" value="TreeGrafter"/>
</dbReference>
<dbReference type="PANTHER" id="PTHR12215">
    <property type="entry name" value="PHOSPHOPANTETHEINE TRANSFERASE"/>
    <property type="match status" value="1"/>
</dbReference>
<dbReference type="InterPro" id="IPR050559">
    <property type="entry name" value="P-Pant_transferase_sf"/>
</dbReference>
<dbReference type="Proteomes" id="UP000244173">
    <property type="component" value="Chromosome"/>
</dbReference>
<reference evidence="4 5" key="1">
    <citation type="submission" date="2018-04" db="EMBL/GenBank/DDBJ databases">
        <title>Denitrifier Microvirgula.</title>
        <authorList>
            <person name="Anderson E."/>
            <person name="Jang J."/>
            <person name="Ishii S."/>
        </authorList>
    </citation>
    <scope>NUCLEOTIDE SEQUENCE [LARGE SCALE GENOMIC DNA]</scope>
    <source>
        <strain evidence="4 5">BE2.4</strain>
    </source>
</reference>
<dbReference type="RefSeq" id="WP_107889291.1">
    <property type="nucleotide sequence ID" value="NZ_CP028519.1"/>
</dbReference>
<dbReference type="Gene3D" id="3.90.470.20">
    <property type="entry name" value="4'-phosphopantetheinyl transferase domain"/>
    <property type="match status" value="1"/>
</dbReference>
<dbReference type="STRING" id="1122240.GCA_000620105_02502"/>
<feature type="domain" description="4'-phosphopantetheinyl transferase" evidence="3">
    <location>
        <begin position="84"/>
        <end position="151"/>
    </location>
</feature>
<gene>
    <name evidence="4" type="ORF">DAI18_09475</name>
</gene>
<dbReference type="PANTHER" id="PTHR12215:SF10">
    <property type="entry name" value="L-AMINOADIPATE-SEMIALDEHYDE DEHYDROGENASE-PHOSPHOPANTETHEINYL TRANSFERASE"/>
    <property type="match status" value="1"/>
</dbReference>
<accession>A0A2S0PA63</accession>
<dbReference type="OrthoDB" id="9808281at2"/>
<evidence type="ECO:0000256" key="2">
    <source>
        <dbReference type="ARBA" id="ARBA00022679"/>
    </source>
</evidence>
<dbReference type="GO" id="GO:0019878">
    <property type="term" value="P:lysine biosynthetic process via aminoadipic acid"/>
    <property type="evidence" value="ECO:0007669"/>
    <property type="project" value="TreeGrafter"/>
</dbReference>
<dbReference type="InterPro" id="IPR008278">
    <property type="entry name" value="4-PPantetheinyl_Trfase_dom"/>
</dbReference>
<dbReference type="Pfam" id="PF01648">
    <property type="entry name" value="ACPS"/>
    <property type="match status" value="1"/>
</dbReference>
<evidence type="ECO:0000313" key="4">
    <source>
        <dbReference type="EMBL" id="AVY94246.1"/>
    </source>
</evidence>
<dbReference type="SUPFAM" id="SSF56214">
    <property type="entry name" value="4'-phosphopantetheinyl transferase"/>
    <property type="match status" value="1"/>
</dbReference>
<dbReference type="InterPro" id="IPR037143">
    <property type="entry name" value="4-PPantetheinyl_Trfase_dom_sf"/>
</dbReference>
<proteinExistence type="inferred from homology"/>
<evidence type="ECO:0000313" key="5">
    <source>
        <dbReference type="Proteomes" id="UP000244173"/>
    </source>
</evidence>
<evidence type="ECO:0000259" key="3">
    <source>
        <dbReference type="Pfam" id="PF01648"/>
    </source>
</evidence>
<organism evidence="4 5">
    <name type="scientific">Microvirgula aerodenitrificans</name>
    <dbReference type="NCBI Taxonomy" id="57480"/>
    <lineage>
        <taxon>Bacteria</taxon>
        <taxon>Pseudomonadati</taxon>
        <taxon>Pseudomonadota</taxon>
        <taxon>Betaproteobacteria</taxon>
        <taxon>Neisseriales</taxon>
        <taxon>Aquaspirillaceae</taxon>
        <taxon>Microvirgula</taxon>
    </lineage>
</organism>
<dbReference type="GO" id="GO:0000287">
    <property type="term" value="F:magnesium ion binding"/>
    <property type="evidence" value="ECO:0007669"/>
    <property type="project" value="InterPro"/>
</dbReference>
<dbReference type="GO" id="GO:0008897">
    <property type="term" value="F:holo-[acyl-carrier-protein] synthase activity"/>
    <property type="evidence" value="ECO:0007669"/>
    <property type="project" value="InterPro"/>
</dbReference>
<keyword evidence="5" id="KW-1185">Reference proteome</keyword>
<sequence>MNIHLAFARLVPPDADAAPLPQRTSLAARALLARLLAVTHGMEVLPEIVREAGGRPRFRDAALPAFSLSHSRDCIAVALGGTGPVGLDIELPRPRTHMADMADALYSAPERDWMASGPAQERFYLLWCIREAALKAGGHGLAELSRVEVDPVAATLRYPRTPHGQVLAGLHDGCSWALHVPWPARLHWRDAQAAPIGSPPLVLRLDCLPAGSGVGQLATDQ</sequence>
<evidence type="ECO:0000256" key="1">
    <source>
        <dbReference type="ARBA" id="ARBA00010990"/>
    </source>
</evidence>